<evidence type="ECO:0000313" key="3">
    <source>
        <dbReference type="Proteomes" id="UP001597418"/>
    </source>
</evidence>
<organism evidence="2 3">
    <name type="scientific">Sphingobacterium populi</name>
    <dbReference type="NCBI Taxonomy" id="1812824"/>
    <lineage>
        <taxon>Bacteria</taxon>
        <taxon>Pseudomonadati</taxon>
        <taxon>Bacteroidota</taxon>
        <taxon>Sphingobacteriia</taxon>
        <taxon>Sphingobacteriales</taxon>
        <taxon>Sphingobacteriaceae</taxon>
        <taxon>Sphingobacterium</taxon>
    </lineage>
</organism>
<keyword evidence="1" id="KW-0472">Membrane</keyword>
<accession>A0ABW5UH07</accession>
<name>A0ABW5UH07_9SPHI</name>
<dbReference type="InterPro" id="IPR005625">
    <property type="entry name" value="PepSY-ass_TM"/>
</dbReference>
<dbReference type="EMBL" id="JBHUMB010000014">
    <property type="protein sequence ID" value="MFD2744600.1"/>
    <property type="molecule type" value="Genomic_DNA"/>
</dbReference>
<dbReference type="PROSITE" id="PS51257">
    <property type="entry name" value="PROKAR_LIPOPROTEIN"/>
    <property type="match status" value="1"/>
</dbReference>
<dbReference type="Proteomes" id="UP001597418">
    <property type="component" value="Unassembled WGS sequence"/>
</dbReference>
<feature type="transmembrane region" description="Helical" evidence="1">
    <location>
        <begin position="153"/>
        <end position="177"/>
    </location>
</feature>
<evidence type="ECO:0000256" key="1">
    <source>
        <dbReference type="SAM" id="Phobius"/>
    </source>
</evidence>
<evidence type="ECO:0000313" key="2">
    <source>
        <dbReference type="EMBL" id="MFD2744600.1"/>
    </source>
</evidence>
<protein>
    <submittedName>
        <fullName evidence="2">PepSY-associated TM helix domain-containing protein</fullName>
    </submittedName>
</protein>
<sequence length="399" mass="46220">MAKSKFKKIVGWLHLWIGLVTGIVIFIVSITGCIYTFDQEIFDWVHRDIVYVEPENTVRPLSELLEKAKHSLGAEKIIDGVQITSPEKAYVFTATRVNDVANINLSAFSQYAYQDQVYINQYTGQVLGVMDMRYEFFHVVELLHRQLLLVKPVGSVIVGGFTLIFLIAVLTGLILWIPKNYKQLKRNLQIKFSAKWKRINYDLHNSVGFYVIPFAILFVITGLVWSFRWWELGMYKMLGEKERPSFFRTLPPFQGQDSTLNKTDVIYTELLSQLEGTPWRQIGIVFPTEENKSVLTVVITNNNDGWRGMNYYYFDGRTGKLFDALLQHNKSLGIKWRNSNLEIHTGRIYGWPTQILAFVASLICATLPITGFLIWWNKRRKHLRKKPPYRSGNSILSAY</sequence>
<dbReference type="PANTHER" id="PTHR34219:SF3">
    <property type="entry name" value="BLL7967 PROTEIN"/>
    <property type="match status" value="1"/>
</dbReference>
<dbReference type="RefSeq" id="WP_380885174.1">
    <property type="nucleotide sequence ID" value="NZ_JBHUMB010000014.1"/>
</dbReference>
<keyword evidence="1" id="KW-1133">Transmembrane helix</keyword>
<feature type="transmembrane region" description="Helical" evidence="1">
    <location>
        <begin position="12"/>
        <end position="37"/>
    </location>
</feature>
<feature type="transmembrane region" description="Helical" evidence="1">
    <location>
        <begin position="207"/>
        <end position="227"/>
    </location>
</feature>
<proteinExistence type="predicted"/>
<gene>
    <name evidence="2" type="ORF">ACFSQ6_14480</name>
</gene>
<comment type="caution">
    <text evidence="2">The sequence shown here is derived from an EMBL/GenBank/DDBJ whole genome shotgun (WGS) entry which is preliminary data.</text>
</comment>
<dbReference type="Pfam" id="PF03929">
    <property type="entry name" value="PepSY_TM"/>
    <property type="match status" value="1"/>
</dbReference>
<reference evidence="3" key="1">
    <citation type="journal article" date="2019" name="Int. J. Syst. Evol. Microbiol.">
        <title>The Global Catalogue of Microorganisms (GCM) 10K type strain sequencing project: providing services to taxonomists for standard genome sequencing and annotation.</title>
        <authorList>
            <consortium name="The Broad Institute Genomics Platform"/>
            <consortium name="The Broad Institute Genome Sequencing Center for Infectious Disease"/>
            <person name="Wu L."/>
            <person name="Ma J."/>
        </authorList>
    </citation>
    <scope>NUCLEOTIDE SEQUENCE [LARGE SCALE GENOMIC DNA]</scope>
    <source>
        <strain evidence="3">KCTC 42247</strain>
    </source>
</reference>
<keyword evidence="3" id="KW-1185">Reference proteome</keyword>
<keyword evidence="1" id="KW-0812">Transmembrane</keyword>
<dbReference type="PANTHER" id="PTHR34219">
    <property type="entry name" value="IRON-REGULATED INNER MEMBRANE PROTEIN-RELATED"/>
    <property type="match status" value="1"/>
</dbReference>
<feature type="transmembrane region" description="Helical" evidence="1">
    <location>
        <begin position="355"/>
        <end position="376"/>
    </location>
</feature>